<evidence type="ECO:0000313" key="2">
    <source>
        <dbReference type="Proteomes" id="UP001227192"/>
    </source>
</evidence>
<dbReference type="EMBL" id="LACB01000209">
    <property type="protein sequence ID" value="KAJ9486434.1"/>
    <property type="molecule type" value="Genomic_DNA"/>
</dbReference>
<accession>A0AAI9X7L1</accession>
<organism evidence="1 2">
    <name type="scientific">Penicillium thymicola</name>
    <dbReference type="NCBI Taxonomy" id="293382"/>
    <lineage>
        <taxon>Eukaryota</taxon>
        <taxon>Fungi</taxon>
        <taxon>Dikarya</taxon>
        <taxon>Ascomycota</taxon>
        <taxon>Pezizomycotina</taxon>
        <taxon>Eurotiomycetes</taxon>
        <taxon>Eurotiomycetidae</taxon>
        <taxon>Eurotiales</taxon>
        <taxon>Aspergillaceae</taxon>
        <taxon>Penicillium</taxon>
    </lineage>
</organism>
<sequence length="11" mass="1288">IQFTLEVPIPM</sequence>
<comment type="caution">
    <text evidence="1">The sequence shown here is derived from an EMBL/GenBank/DDBJ whole genome shotgun (WGS) entry which is preliminary data.</text>
</comment>
<reference evidence="1" key="2">
    <citation type="journal article" date="2016" name="Fungal Biol.">
        <title>Ochratoxin A production by Penicillium thymicola.</title>
        <authorList>
            <person name="Nguyen H.D.T."/>
            <person name="McMullin D.R."/>
            <person name="Ponomareva E."/>
            <person name="Riley R."/>
            <person name="Pomraning K.R."/>
            <person name="Baker S.E."/>
            <person name="Seifert K.A."/>
        </authorList>
    </citation>
    <scope>NUCLEOTIDE SEQUENCE</scope>
    <source>
        <strain evidence="1">DAOM 180753</strain>
    </source>
</reference>
<protein>
    <submittedName>
        <fullName evidence="1">Uncharacterized protein</fullName>
    </submittedName>
</protein>
<gene>
    <name evidence="1" type="ORF">VN97_g6896</name>
</gene>
<dbReference type="Proteomes" id="UP001227192">
    <property type="component" value="Unassembled WGS sequence"/>
</dbReference>
<reference evidence="1" key="1">
    <citation type="submission" date="2015-06" db="EMBL/GenBank/DDBJ databases">
        <authorList>
            <person name="Nguyen H."/>
        </authorList>
    </citation>
    <scope>NUCLEOTIDE SEQUENCE</scope>
    <source>
        <strain evidence="1">DAOM 180753</strain>
    </source>
</reference>
<proteinExistence type="predicted"/>
<evidence type="ECO:0000313" key="1">
    <source>
        <dbReference type="EMBL" id="KAJ9486434.1"/>
    </source>
</evidence>
<keyword evidence="2" id="KW-1185">Reference proteome</keyword>
<name>A0AAI9X7L1_PENTH</name>
<feature type="non-terminal residue" evidence="1">
    <location>
        <position position="1"/>
    </location>
</feature>